<dbReference type="GO" id="GO:0006281">
    <property type="term" value="P:DNA repair"/>
    <property type="evidence" value="ECO:0007669"/>
    <property type="project" value="InterPro"/>
</dbReference>
<feature type="transmembrane region" description="Helical" evidence="1">
    <location>
        <begin position="7"/>
        <end position="26"/>
    </location>
</feature>
<dbReference type="GO" id="GO:0015628">
    <property type="term" value="P:protein secretion by the type II secretion system"/>
    <property type="evidence" value="ECO:0007669"/>
    <property type="project" value="TreeGrafter"/>
</dbReference>
<evidence type="ECO:0000256" key="1">
    <source>
        <dbReference type="SAM" id="Phobius"/>
    </source>
</evidence>
<keyword evidence="1" id="KW-0812">Transmembrane</keyword>
<dbReference type="InterPro" id="IPR003583">
    <property type="entry name" value="Hlx-hairpin-Hlx_DNA-bd_motif"/>
</dbReference>
<dbReference type="AlphaFoldDB" id="A0A2M7SB02"/>
<dbReference type="PANTHER" id="PTHR21180">
    <property type="entry name" value="ENDONUCLEASE/EXONUCLEASE/PHOSPHATASE FAMILY DOMAIN-CONTAINING PROTEIN 1"/>
    <property type="match status" value="1"/>
</dbReference>
<dbReference type="Pfam" id="PF12836">
    <property type="entry name" value="HHH_3"/>
    <property type="match status" value="1"/>
</dbReference>
<feature type="domain" description="Helix-hairpin-helix DNA-binding motif class 1" evidence="2">
    <location>
        <begin position="133"/>
        <end position="152"/>
    </location>
</feature>
<evidence type="ECO:0000313" key="4">
    <source>
        <dbReference type="Proteomes" id="UP000229307"/>
    </source>
</evidence>
<sequence length="220" mass="24164">MFSKRDQIILLFLITAVVAGVAVMLIRDYRQGISYDGSSRVEVLFTGRIIRPGLYTVQVQDTFGEILRSSGAAKGLRGEIKVDAVEPGDQAYAAVNINKATLRELESLPGIGPKLAQDIILYRGKNGFFSDKEQLMRVKGIGPAKFNRIKEFITLNDETEGPVPKTIRLLVGDSGSVLCVSPDSGMLVLLECGDLFSNEDMASRTQKQDGVPLRLRMDVR</sequence>
<dbReference type="InterPro" id="IPR004509">
    <property type="entry name" value="Competence_ComEA_HhH"/>
</dbReference>
<dbReference type="SUPFAM" id="SSF47781">
    <property type="entry name" value="RuvA domain 2-like"/>
    <property type="match status" value="1"/>
</dbReference>
<evidence type="ECO:0000259" key="2">
    <source>
        <dbReference type="SMART" id="SM00278"/>
    </source>
</evidence>
<dbReference type="NCBIfam" id="TIGR00426">
    <property type="entry name" value="competence protein ComEA helix-hairpin-helix repeat region"/>
    <property type="match status" value="1"/>
</dbReference>
<organism evidence="3 4">
    <name type="scientific">Candidatus Desantisbacteria bacterium CG_4_10_14_0_8_um_filter_48_22</name>
    <dbReference type="NCBI Taxonomy" id="1974543"/>
    <lineage>
        <taxon>Bacteria</taxon>
        <taxon>Candidatus Desantisiibacteriota</taxon>
    </lineage>
</organism>
<gene>
    <name evidence="3" type="ORF">COY52_06460</name>
</gene>
<reference evidence="4" key="1">
    <citation type="submission" date="2017-09" db="EMBL/GenBank/DDBJ databases">
        <title>Depth-based differentiation of microbial function through sediment-hosted aquifers and enrichment of novel symbionts in the deep terrestrial subsurface.</title>
        <authorList>
            <person name="Probst A.J."/>
            <person name="Ladd B."/>
            <person name="Jarett J.K."/>
            <person name="Geller-Mcgrath D.E."/>
            <person name="Sieber C.M.K."/>
            <person name="Emerson J.B."/>
            <person name="Anantharaman K."/>
            <person name="Thomas B.C."/>
            <person name="Malmstrom R."/>
            <person name="Stieglmeier M."/>
            <person name="Klingl A."/>
            <person name="Woyke T."/>
            <person name="Ryan C.M."/>
            <person name="Banfield J.F."/>
        </authorList>
    </citation>
    <scope>NUCLEOTIDE SEQUENCE [LARGE SCALE GENOMIC DNA]</scope>
</reference>
<keyword evidence="1" id="KW-0472">Membrane</keyword>
<evidence type="ECO:0000313" key="3">
    <source>
        <dbReference type="EMBL" id="PIZ16695.1"/>
    </source>
</evidence>
<dbReference type="InterPro" id="IPR051675">
    <property type="entry name" value="Endo/Exo/Phosphatase_dom_1"/>
</dbReference>
<name>A0A2M7SB02_9BACT</name>
<protein>
    <recommendedName>
        <fullName evidence="2">Helix-hairpin-helix DNA-binding motif class 1 domain-containing protein</fullName>
    </recommendedName>
</protein>
<keyword evidence="1" id="KW-1133">Transmembrane helix</keyword>
<feature type="domain" description="Helix-hairpin-helix DNA-binding motif class 1" evidence="2">
    <location>
        <begin position="103"/>
        <end position="122"/>
    </location>
</feature>
<dbReference type="SMART" id="SM00278">
    <property type="entry name" value="HhH1"/>
    <property type="match status" value="2"/>
</dbReference>
<dbReference type="GO" id="GO:0015627">
    <property type="term" value="C:type II protein secretion system complex"/>
    <property type="evidence" value="ECO:0007669"/>
    <property type="project" value="TreeGrafter"/>
</dbReference>
<proteinExistence type="predicted"/>
<dbReference type="EMBL" id="PFMR01000171">
    <property type="protein sequence ID" value="PIZ16695.1"/>
    <property type="molecule type" value="Genomic_DNA"/>
</dbReference>
<dbReference type="PANTHER" id="PTHR21180:SF32">
    <property type="entry name" value="ENDONUCLEASE_EXONUCLEASE_PHOSPHATASE FAMILY DOMAIN-CONTAINING PROTEIN 1"/>
    <property type="match status" value="1"/>
</dbReference>
<dbReference type="GO" id="GO:0003677">
    <property type="term" value="F:DNA binding"/>
    <property type="evidence" value="ECO:0007669"/>
    <property type="project" value="InterPro"/>
</dbReference>
<dbReference type="Gene3D" id="1.10.150.320">
    <property type="entry name" value="Photosystem II 12 kDa extrinsic protein"/>
    <property type="match status" value="1"/>
</dbReference>
<accession>A0A2M7SB02</accession>
<dbReference type="Proteomes" id="UP000229307">
    <property type="component" value="Unassembled WGS sequence"/>
</dbReference>
<dbReference type="InterPro" id="IPR010994">
    <property type="entry name" value="RuvA_2-like"/>
</dbReference>
<comment type="caution">
    <text evidence="3">The sequence shown here is derived from an EMBL/GenBank/DDBJ whole genome shotgun (WGS) entry which is preliminary data.</text>
</comment>